<proteinExistence type="predicted"/>
<dbReference type="EMBL" id="JASJQH010000236">
    <property type="protein sequence ID" value="KAK9765692.1"/>
    <property type="molecule type" value="Genomic_DNA"/>
</dbReference>
<comment type="caution">
    <text evidence="2">The sequence shown here is derived from an EMBL/GenBank/DDBJ whole genome shotgun (WGS) entry which is preliminary data.</text>
</comment>
<evidence type="ECO:0000256" key="1">
    <source>
        <dbReference type="SAM" id="MobiDB-lite"/>
    </source>
</evidence>
<evidence type="ECO:0000313" key="2">
    <source>
        <dbReference type="EMBL" id="KAK9765692.1"/>
    </source>
</evidence>
<organism evidence="2 3">
    <name type="scientific">Basidiobolus ranarum</name>
    <dbReference type="NCBI Taxonomy" id="34480"/>
    <lineage>
        <taxon>Eukaryota</taxon>
        <taxon>Fungi</taxon>
        <taxon>Fungi incertae sedis</taxon>
        <taxon>Zoopagomycota</taxon>
        <taxon>Entomophthoromycotina</taxon>
        <taxon>Basidiobolomycetes</taxon>
        <taxon>Basidiobolales</taxon>
        <taxon>Basidiobolaceae</taxon>
        <taxon>Basidiobolus</taxon>
    </lineage>
</organism>
<keyword evidence="3" id="KW-1185">Reference proteome</keyword>
<dbReference type="Proteomes" id="UP001479436">
    <property type="component" value="Unassembled WGS sequence"/>
</dbReference>
<sequence>MLGKAGEAKAPKGLESRFEMVGLSTLDEGAEDSVDGLVKAPKPNGSSSTKD</sequence>
<feature type="region of interest" description="Disordered" evidence="1">
    <location>
        <begin position="28"/>
        <end position="51"/>
    </location>
</feature>
<gene>
    <name evidence="2" type="ORF">K7432_005763</name>
</gene>
<protein>
    <submittedName>
        <fullName evidence="2">Uncharacterized protein</fullName>
    </submittedName>
</protein>
<evidence type="ECO:0000313" key="3">
    <source>
        <dbReference type="Proteomes" id="UP001479436"/>
    </source>
</evidence>
<name>A0ABR2WW66_9FUNG</name>
<reference evidence="2 3" key="1">
    <citation type="submission" date="2023-04" db="EMBL/GenBank/DDBJ databases">
        <title>Genome of Basidiobolus ranarum AG-B5.</title>
        <authorList>
            <person name="Stajich J.E."/>
            <person name="Carter-House D."/>
            <person name="Gryganskyi A."/>
        </authorList>
    </citation>
    <scope>NUCLEOTIDE SEQUENCE [LARGE SCALE GENOMIC DNA]</scope>
    <source>
        <strain evidence="2 3">AG-B5</strain>
    </source>
</reference>
<accession>A0ABR2WW66</accession>